<dbReference type="PANTHER" id="PTHR43734">
    <property type="entry name" value="PHYTOENE DESATURASE"/>
    <property type="match status" value="1"/>
</dbReference>
<dbReference type="SUPFAM" id="SSF51905">
    <property type="entry name" value="FAD/NAD(P)-binding domain"/>
    <property type="match status" value="1"/>
</dbReference>
<comment type="pathway">
    <text evidence="1 5">Carotenoid biosynthesis.</text>
</comment>
<evidence type="ECO:0000256" key="1">
    <source>
        <dbReference type="ARBA" id="ARBA00004829"/>
    </source>
</evidence>
<dbReference type="PANTHER" id="PTHR43734:SF7">
    <property type="entry name" value="4,4'-DIAPONEUROSPORENE OXYGENASE"/>
    <property type="match status" value="1"/>
</dbReference>
<dbReference type="AlphaFoldDB" id="A0A3L9Y5R4"/>
<proteinExistence type="inferred from homology"/>
<dbReference type="Pfam" id="PF01593">
    <property type="entry name" value="Amino_oxidase"/>
    <property type="match status" value="1"/>
</dbReference>
<dbReference type="InterPro" id="IPR054841">
    <property type="entry name" value="carotdesatCrtD"/>
</dbReference>
<organism evidence="8 9">
    <name type="scientific">Rhodophyticola porphyridii</name>
    <dbReference type="NCBI Taxonomy" id="1852017"/>
    <lineage>
        <taxon>Bacteria</taxon>
        <taxon>Pseudomonadati</taxon>
        <taxon>Pseudomonadota</taxon>
        <taxon>Alphaproteobacteria</taxon>
        <taxon>Rhodobacterales</taxon>
        <taxon>Roseobacteraceae</taxon>
        <taxon>Rhodophyticola</taxon>
    </lineage>
</organism>
<dbReference type="Gene3D" id="3.50.50.60">
    <property type="entry name" value="FAD/NAD(P)-binding domain"/>
    <property type="match status" value="2"/>
</dbReference>
<keyword evidence="9" id="KW-1185">Reference proteome</keyword>
<feature type="compositionally biased region" description="Polar residues" evidence="6">
    <location>
        <begin position="507"/>
        <end position="522"/>
    </location>
</feature>
<dbReference type="InterPro" id="IPR036188">
    <property type="entry name" value="FAD/NAD-bd_sf"/>
</dbReference>
<sequence length="522" mass="56255">MPNPTDTAVVIGAGIAGLSAALRLSHAGLRVRVIDMHDAPGGKMRTLPSAAGPVDAGPTVLTMRPVFEELFAEVGERLEDHVTLHRETVLARHWWADGTSLDLFDDTERSAEAVRLFAGERAEAEFRAFSARAARLYDGFDAPMMQSDAPGLRGLSAHVLRHPRLIRDMAPLKTLAGSLAAQFSDPRLRQLFGRYATYVGGSPYRSPAILGLIWRSEANGVWRVQGGMHRLAQALRDLSAKFGAEFSFGERATRIEQQDGHVSAVHLQSGERLVCDRVVFNGDPKALYEGLLGPGVARAVEKKAVLPRSLSAYVWAFAAQAKGCDLSHHNVFFATDPKSEFDDLAAGRMPRDPTLYLCAQDRGDGIPSISPERFEIIMNGPAGEIPDTEEAQICQTRTFETFRRLGLTFSPRPETSTLTTPSAFDRLFPGSDGSLYGRSPHGMMAAFHRPKVRSRIPGLYLAGGGVHPGAGVPMACLSGRHAAAAILGDRASTSTSRRTVMPGGMSTGSATMAKRQSPSSVS</sequence>
<dbReference type="InterPro" id="IPR014105">
    <property type="entry name" value="Carotenoid/retinoid_OxRdtase"/>
</dbReference>
<evidence type="ECO:0000256" key="6">
    <source>
        <dbReference type="SAM" id="MobiDB-lite"/>
    </source>
</evidence>
<evidence type="ECO:0000313" key="9">
    <source>
        <dbReference type="Proteomes" id="UP000281343"/>
    </source>
</evidence>
<feature type="domain" description="Amine oxidase" evidence="7">
    <location>
        <begin position="15"/>
        <end position="487"/>
    </location>
</feature>
<dbReference type="InterPro" id="IPR002937">
    <property type="entry name" value="Amino_oxidase"/>
</dbReference>
<dbReference type="RefSeq" id="WP_121897580.1">
    <property type="nucleotide sequence ID" value="NZ_RCNT01000003.1"/>
</dbReference>
<dbReference type="GO" id="GO:0016491">
    <property type="term" value="F:oxidoreductase activity"/>
    <property type="evidence" value="ECO:0007669"/>
    <property type="project" value="UniProtKB-KW"/>
</dbReference>
<evidence type="ECO:0000259" key="7">
    <source>
        <dbReference type="Pfam" id="PF01593"/>
    </source>
</evidence>
<reference evidence="8 9" key="1">
    <citation type="submission" date="2018-10" db="EMBL/GenBank/DDBJ databases">
        <authorList>
            <person name="Jung H.S."/>
            <person name="Jeon C.O."/>
        </authorList>
    </citation>
    <scope>NUCLEOTIDE SEQUENCE [LARGE SCALE GENOMIC DNA]</scope>
    <source>
        <strain evidence="8 9">MA-7-27</strain>
    </source>
</reference>
<evidence type="ECO:0000313" key="8">
    <source>
        <dbReference type="EMBL" id="RMA42795.1"/>
    </source>
</evidence>
<dbReference type="NCBIfam" id="TIGR02734">
    <property type="entry name" value="crtI_fam"/>
    <property type="match status" value="1"/>
</dbReference>
<evidence type="ECO:0000256" key="5">
    <source>
        <dbReference type="RuleBase" id="RU362075"/>
    </source>
</evidence>
<dbReference type="Proteomes" id="UP000281343">
    <property type="component" value="Unassembled WGS sequence"/>
</dbReference>
<evidence type="ECO:0000256" key="4">
    <source>
        <dbReference type="ARBA" id="ARBA00023002"/>
    </source>
</evidence>
<dbReference type="EMBL" id="RCNT01000003">
    <property type="protein sequence ID" value="RMA42795.1"/>
    <property type="molecule type" value="Genomic_DNA"/>
</dbReference>
<comment type="similarity">
    <text evidence="2 5">Belongs to the carotenoid/retinoid oxidoreductase family.</text>
</comment>
<evidence type="ECO:0000256" key="2">
    <source>
        <dbReference type="ARBA" id="ARBA00006046"/>
    </source>
</evidence>
<accession>A0A3L9Y5R4</accession>
<keyword evidence="4 5" id="KW-0560">Oxidoreductase</keyword>
<keyword evidence="3 5" id="KW-0125">Carotenoid biosynthesis</keyword>
<comment type="caution">
    <text evidence="8">The sequence shown here is derived from an EMBL/GenBank/DDBJ whole genome shotgun (WGS) entry which is preliminary data.</text>
</comment>
<evidence type="ECO:0000256" key="3">
    <source>
        <dbReference type="ARBA" id="ARBA00022746"/>
    </source>
</evidence>
<dbReference type="OrthoDB" id="9774675at2"/>
<dbReference type="GO" id="GO:0016117">
    <property type="term" value="P:carotenoid biosynthetic process"/>
    <property type="evidence" value="ECO:0007669"/>
    <property type="project" value="UniProtKB-KW"/>
</dbReference>
<feature type="region of interest" description="Disordered" evidence="6">
    <location>
        <begin position="489"/>
        <end position="522"/>
    </location>
</feature>
<gene>
    <name evidence="8" type="primary">crtI</name>
    <name evidence="8" type="ORF">D9R08_08440</name>
</gene>
<protein>
    <submittedName>
        <fullName evidence="8">Phytoene desaturase</fullName>
    </submittedName>
</protein>
<dbReference type="NCBIfam" id="NF045637">
    <property type="entry name" value="carotdesatCrtDProt"/>
    <property type="match status" value="1"/>
</dbReference>
<name>A0A3L9Y5R4_9RHOB</name>